<accession>A0A3N4HQF8</accession>
<name>A0A3N4HQF8_ASCIM</name>
<reference evidence="2 3" key="1">
    <citation type="journal article" date="2018" name="Nat. Ecol. Evol.">
        <title>Pezizomycetes genomes reveal the molecular basis of ectomycorrhizal truffle lifestyle.</title>
        <authorList>
            <person name="Murat C."/>
            <person name="Payen T."/>
            <person name="Noel B."/>
            <person name="Kuo A."/>
            <person name="Morin E."/>
            <person name="Chen J."/>
            <person name="Kohler A."/>
            <person name="Krizsan K."/>
            <person name="Balestrini R."/>
            <person name="Da Silva C."/>
            <person name="Montanini B."/>
            <person name="Hainaut M."/>
            <person name="Levati E."/>
            <person name="Barry K.W."/>
            <person name="Belfiori B."/>
            <person name="Cichocki N."/>
            <person name="Clum A."/>
            <person name="Dockter R.B."/>
            <person name="Fauchery L."/>
            <person name="Guy J."/>
            <person name="Iotti M."/>
            <person name="Le Tacon F."/>
            <person name="Lindquist E.A."/>
            <person name="Lipzen A."/>
            <person name="Malagnac F."/>
            <person name="Mello A."/>
            <person name="Molinier V."/>
            <person name="Miyauchi S."/>
            <person name="Poulain J."/>
            <person name="Riccioni C."/>
            <person name="Rubini A."/>
            <person name="Sitrit Y."/>
            <person name="Splivallo R."/>
            <person name="Traeger S."/>
            <person name="Wang M."/>
            <person name="Zifcakova L."/>
            <person name="Wipf D."/>
            <person name="Zambonelli A."/>
            <person name="Paolocci F."/>
            <person name="Nowrousian M."/>
            <person name="Ottonello S."/>
            <person name="Baldrian P."/>
            <person name="Spatafora J.W."/>
            <person name="Henrissat B."/>
            <person name="Nagy L.G."/>
            <person name="Aury J.M."/>
            <person name="Wincker P."/>
            <person name="Grigoriev I.V."/>
            <person name="Bonfante P."/>
            <person name="Martin F.M."/>
        </authorList>
    </citation>
    <scope>NUCLEOTIDE SEQUENCE [LARGE SCALE GENOMIC DNA]</scope>
    <source>
        <strain evidence="2 3">RN42</strain>
    </source>
</reference>
<keyword evidence="3" id="KW-1185">Reference proteome</keyword>
<feature type="compositionally biased region" description="Basic and acidic residues" evidence="1">
    <location>
        <begin position="477"/>
        <end position="486"/>
    </location>
</feature>
<dbReference type="Proteomes" id="UP000275078">
    <property type="component" value="Unassembled WGS sequence"/>
</dbReference>
<evidence type="ECO:0000313" key="3">
    <source>
        <dbReference type="Proteomes" id="UP000275078"/>
    </source>
</evidence>
<dbReference type="AlphaFoldDB" id="A0A3N4HQF8"/>
<proteinExistence type="predicted"/>
<sequence>MRMALSGAATFPGEKAIGKFEYGVTSDGTIGLVFTAVSEDDDATAYNPRINYGWVQENNHSKSIMALLNVGHAVFGYVDEVQDCESFATNKNVYVLAVLYSIVNRKGVKVTENSHVQGRTQPGPAKGRRIVEKATDKELESGWVRQVAFRSSYPNSCSVEYMRDKAKECARLSRQGQNDLRKVTMASSDGQRINIPAHIDHEAGKVVALVDGKPFEWKPHYRPTTGRLTAPEIMTKRKLDDIWRELEMEHGRKLTISDIQKRNRIETAKAKRKCTEHAAFNGKEHELQMSDDVYTPAVPYAVKVVHLKELIEKIISEITFCFGSIEDHDGNLDVAFEVKNTIAGCINAISEVVMTPEGVESAQMAASTILSVMHRDGQNSKLRLILETAEEIFHPLLKIRHSEFVDNENIPAGSENENSGSDEKDGSRALAKTAPGDSGRKVLINIDKSISLQRQIQKEKEHERKFHGLPIIRREGPLRRKVRQEGDVEVEDDLRFPSSDPYAPLPSSPPTKGDNYSAKSRALLYEHGINNGPKPKHPGFEIAEMIAMQDNSSGENQDDDNEEALADEALADEALAQEEIDETQFLEDVLGAKYLDTLAELDY</sequence>
<feature type="region of interest" description="Disordered" evidence="1">
    <location>
        <begin position="477"/>
        <end position="516"/>
    </location>
</feature>
<dbReference type="EMBL" id="ML119769">
    <property type="protein sequence ID" value="RPA75216.1"/>
    <property type="molecule type" value="Genomic_DNA"/>
</dbReference>
<gene>
    <name evidence="2" type="ORF">BJ508DRAFT_332335</name>
</gene>
<organism evidence="2 3">
    <name type="scientific">Ascobolus immersus RN42</name>
    <dbReference type="NCBI Taxonomy" id="1160509"/>
    <lineage>
        <taxon>Eukaryota</taxon>
        <taxon>Fungi</taxon>
        <taxon>Dikarya</taxon>
        <taxon>Ascomycota</taxon>
        <taxon>Pezizomycotina</taxon>
        <taxon>Pezizomycetes</taxon>
        <taxon>Pezizales</taxon>
        <taxon>Ascobolaceae</taxon>
        <taxon>Ascobolus</taxon>
    </lineage>
</organism>
<feature type="region of interest" description="Disordered" evidence="1">
    <location>
        <begin position="408"/>
        <end position="436"/>
    </location>
</feature>
<evidence type="ECO:0000256" key="1">
    <source>
        <dbReference type="SAM" id="MobiDB-lite"/>
    </source>
</evidence>
<evidence type="ECO:0000313" key="2">
    <source>
        <dbReference type="EMBL" id="RPA75216.1"/>
    </source>
</evidence>
<protein>
    <submittedName>
        <fullName evidence="2">Uncharacterized protein</fullName>
    </submittedName>
</protein>